<keyword evidence="5" id="KW-1185">Reference proteome</keyword>
<feature type="domain" description="Hydantoinase/oxoprolinase N-terminal" evidence="2">
    <location>
        <begin position="11"/>
        <end position="187"/>
    </location>
</feature>
<dbReference type="STRING" id="1121003.SAMN03080618_00364"/>
<dbReference type="Pfam" id="PF05378">
    <property type="entry name" value="Hydant_A_N"/>
    <property type="match status" value="1"/>
</dbReference>
<evidence type="ECO:0000313" key="5">
    <source>
        <dbReference type="Proteomes" id="UP000242763"/>
    </source>
</evidence>
<evidence type="ECO:0000259" key="1">
    <source>
        <dbReference type="Pfam" id="PF01968"/>
    </source>
</evidence>
<dbReference type="GO" id="GO:0005829">
    <property type="term" value="C:cytosol"/>
    <property type="evidence" value="ECO:0007669"/>
    <property type="project" value="TreeGrafter"/>
</dbReference>
<dbReference type="AlphaFoldDB" id="A0A1I3I2K8"/>
<dbReference type="Pfam" id="PF01968">
    <property type="entry name" value="Hydantoinase_A"/>
    <property type="match status" value="1"/>
</dbReference>
<dbReference type="EMBL" id="FORF01000002">
    <property type="protein sequence ID" value="SFI42171.1"/>
    <property type="molecule type" value="Genomic_DNA"/>
</dbReference>
<name>A0A1I3I2K8_9HYPH</name>
<dbReference type="InterPro" id="IPR008040">
    <property type="entry name" value="Hydant_A_N"/>
</dbReference>
<sequence>MSTGFEQAYCRVGIDVGGTFTDFVLADQRTGAILRFKEPSVPDDPSLSVERGLPQLLALANVEPRDIALIVHGTTIGLNATIQRRGVKLGMVVSKGNRGILEIARSQMPSAFDFIAPREEALVPRDLVLEVSARAAHDGTILSPVCDAELDQLAESFRAAEVEAVTVVLMHSFAHPQLEAEVVAGLRQRMPGISIAASSIVWPEKREYERAIIALLNSYTQPLMESYFDRLDHRISNLGITAPIYITANNGGILSLETARERPIDTILSGPASGVVAAANVAALTGIDQLITVDVGGTSADMALVHGSHPANTTRAQIGDFPLVLPVIGVTAIGAGGGSVVWVDKHGLLKVGPQSAGAYPGPICYGRGGTEPTITDCYLVAGLLDAERFLGGRINLDLGLARKTLEEIGRRLKFTGDNVAEQAAEAAIRVAAAVMATEMGRELAHRGDDARDYSLLAFGGAGPTHANLVADEAMMGTVVVPGLPATFCALGAILADVKRDYVASNQVEVSDQSAARLTEIFTELTGKARDWIAGEGEFLSEITYEHILDMRYRGQGFDLQVKLPEDLQAALDPAALTALFHACHDENYGYRDGESDVIVMAQRVRVVGKMPALTQARLAGEGELPTPIAQRRVFHDGRFIDAPVFDRADFTGGQSFAGPAIVEQGDTTIWILPQWACTVDHWGNLLIRRGEASVSP</sequence>
<gene>
    <name evidence="4" type="ORF">SAMN03080618_00364</name>
</gene>
<dbReference type="GO" id="GO:0017168">
    <property type="term" value="F:5-oxoprolinase (ATP-hydrolyzing) activity"/>
    <property type="evidence" value="ECO:0007669"/>
    <property type="project" value="TreeGrafter"/>
</dbReference>
<dbReference type="PANTHER" id="PTHR11365">
    <property type="entry name" value="5-OXOPROLINASE RELATED"/>
    <property type="match status" value="1"/>
</dbReference>
<dbReference type="RefSeq" id="WP_091518400.1">
    <property type="nucleotide sequence ID" value="NZ_FORF01000002.1"/>
</dbReference>
<dbReference type="InterPro" id="IPR043129">
    <property type="entry name" value="ATPase_NBD"/>
</dbReference>
<dbReference type="GO" id="GO:0006749">
    <property type="term" value="P:glutathione metabolic process"/>
    <property type="evidence" value="ECO:0007669"/>
    <property type="project" value="TreeGrafter"/>
</dbReference>
<reference evidence="5" key="1">
    <citation type="submission" date="2016-10" db="EMBL/GenBank/DDBJ databases">
        <authorList>
            <person name="Varghese N."/>
            <person name="Submissions S."/>
        </authorList>
    </citation>
    <scope>NUCLEOTIDE SEQUENCE [LARGE SCALE GENOMIC DNA]</scope>
    <source>
        <strain evidence="5">DSM 21857</strain>
    </source>
</reference>
<proteinExistence type="predicted"/>
<accession>A0A1I3I2K8</accession>
<dbReference type="OrthoDB" id="9759608at2"/>
<dbReference type="SUPFAM" id="SSF53067">
    <property type="entry name" value="Actin-like ATPase domain"/>
    <property type="match status" value="1"/>
</dbReference>
<dbReference type="InterPro" id="IPR045079">
    <property type="entry name" value="Oxoprolinase-like"/>
</dbReference>
<protein>
    <submittedName>
        <fullName evidence="4">N-methylhydantoinase A</fullName>
    </submittedName>
</protein>
<dbReference type="InterPro" id="IPR049517">
    <property type="entry name" value="ACX-like_C"/>
</dbReference>
<feature type="domain" description="Acetophenone carboxylase-like C-terminal" evidence="3">
    <location>
        <begin position="510"/>
        <end position="682"/>
    </location>
</feature>
<dbReference type="InterPro" id="IPR002821">
    <property type="entry name" value="Hydantoinase_A"/>
</dbReference>
<feature type="domain" description="Hydantoinase A/oxoprolinase" evidence="1">
    <location>
        <begin position="213"/>
        <end position="500"/>
    </location>
</feature>
<organism evidence="4 5">
    <name type="scientific">Aquamicrobium aerolatum DSM 21857</name>
    <dbReference type="NCBI Taxonomy" id="1121003"/>
    <lineage>
        <taxon>Bacteria</taxon>
        <taxon>Pseudomonadati</taxon>
        <taxon>Pseudomonadota</taxon>
        <taxon>Alphaproteobacteria</taxon>
        <taxon>Hyphomicrobiales</taxon>
        <taxon>Phyllobacteriaceae</taxon>
        <taxon>Aerobium</taxon>
    </lineage>
</organism>
<dbReference type="Pfam" id="PF19278">
    <property type="entry name" value="Hydant_A_C"/>
    <property type="match status" value="1"/>
</dbReference>
<dbReference type="PANTHER" id="PTHR11365:SF23">
    <property type="entry name" value="HYPOTHETICAL 5-OXOPROLINASE (EUROFUNG)-RELATED"/>
    <property type="match status" value="1"/>
</dbReference>
<evidence type="ECO:0000259" key="3">
    <source>
        <dbReference type="Pfam" id="PF19278"/>
    </source>
</evidence>
<evidence type="ECO:0000259" key="2">
    <source>
        <dbReference type="Pfam" id="PF05378"/>
    </source>
</evidence>
<evidence type="ECO:0000313" key="4">
    <source>
        <dbReference type="EMBL" id="SFI42171.1"/>
    </source>
</evidence>
<dbReference type="Proteomes" id="UP000242763">
    <property type="component" value="Unassembled WGS sequence"/>
</dbReference>